<reference evidence="1 2" key="1">
    <citation type="journal article" date="2018" name="Front. Microbiol.">
        <title>Novel Insights Into Bacterial Dimethylsulfoniopropionate Catabolism in the East China Sea.</title>
        <authorList>
            <person name="Liu J."/>
            <person name="Liu J."/>
            <person name="Zhang S.H."/>
            <person name="Liang J."/>
            <person name="Lin H."/>
            <person name="Song D."/>
            <person name="Yang G.P."/>
            <person name="Todd J.D."/>
            <person name="Zhang X.H."/>
        </authorList>
    </citation>
    <scope>NUCLEOTIDE SEQUENCE [LARGE SCALE GENOMIC DNA]</scope>
    <source>
        <strain evidence="1 2">ZYFD042</strain>
    </source>
</reference>
<comment type="caution">
    <text evidence="1">The sequence shown here is derived from an EMBL/GenBank/DDBJ whole genome shotgun (WGS) entry which is preliminary data.</text>
</comment>
<gene>
    <name evidence="1" type="ORF">D8Y23_02545</name>
</gene>
<dbReference type="OrthoDB" id="5524782at2"/>
<proteinExistence type="predicted"/>
<dbReference type="AlphaFoldDB" id="A0A443JP16"/>
<evidence type="ECO:0000313" key="2">
    <source>
        <dbReference type="Proteomes" id="UP000285970"/>
    </source>
</evidence>
<sequence>MLGIDVACVLALVTEGRIRGIRVGDAGLWRIDLAGVEHYLDDQAEITRRAALWQQSQAASFPELWGHGDVRHPD</sequence>
<protein>
    <submittedName>
        <fullName evidence="1">DNA-binding protein</fullName>
    </submittedName>
</protein>
<evidence type="ECO:0000313" key="1">
    <source>
        <dbReference type="EMBL" id="RWR22233.1"/>
    </source>
</evidence>
<organism evidence="1 2">
    <name type="scientific">Microbacterium enclense</name>
    <dbReference type="NCBI Taxonomy" id="993073"/>
    <lineage>
        <taxon>Bacteria</taxon>
        <taxon>Bacillati</taxon>
        <taxon>Actinomycetota</taxon>
        <taxon>Actinomycetes</taxon>
        <taxon>Micrococcales</taxon>
        <taxon>Microbacteriaceae</taxon>
        <taxon>Microbacterium</taxon>
    </lineage>
</organism>
<dbReference type="Proteomes" id="UP000285970">
    <property type="component" value="Unassembled WGS sequence"/>
</dbReference>
<accession>A0A443JP16</accession>
<keyword evidence="1" id="KW-0238">DNA-binding</keyword>
<dbReference type="EMBL" id="RBZY01000006">
    <property type="protein sequence ID" value="RWR22233.1"/>
    <property type="molecule type" value="Genomic_DNA"/>
</dbReference>
<name>A0A443JP16_9MICO</name>
<dbReference type="GO" id="GO:0003677">
    <property type="term" value="F:DNA binding"/>
    <property type="evidence" value="ECO:0007669"/>
    <property type="project" value="UniProtKB-KW"/>
</dbReference>